<dbReference type="CDD" id="cd00060">
    <property type="entry name" value="FHA"/>
    <property type="match status" value="1"/>
</dbReference>
<evidence type="ECO:0000256" key="7">
    <source>
        <dbReference type="ARBA" id="ARBA00047899"/>
    </source>
</evidence>
<comment type="catalytic activity">
    <reaction evidence="8">
        <text>L-seryl-[protein] + ATP = O-phospho-L-seryl-[protein] + ADP + H(+)</text>
        <dbReference type="Rhea" id="RHEA:17989"/>
        <dbReference type="Rhea" id="RHEA-COMP:9863"/>
        <dbReference type="Rhea" id="RHEA-COMP:11604"/>
        <dbReference type="ChEBI" id="CHEBI:15378"/>
        <dbReference type="ChEBI" id="CHEBI:29999"/>
        <dbReference type="ChEBI" id="CHEBI:30616"/>
        <dbReference type="ChEBI" id="CHEBI:83421"/>
        <dbReference type="ChEBI" id="CHEBI:456216"/>
        <dbReference type="EC" id="2.7.11.1"/>
    </reaction>
</comment>
<dbReference type="KEGG" id="glt:GlitD10_0223"/>
<dbReference type="Gene3D" id="1.10.510.10">
    <property type="entry name" value="Transferase(Phosphotransferase) domain 1"/>
    <property type="match status" value="1"/>
</dbReference>
<dbReference type="SMART" id="SM00240">
    <property type="entry name" value="FHA"/>
    <property type="match status" value="1"/>
</dbReference>
<evidence type="ECO:0000313" key="13">
    <source>
        <dbReference type="Proteomes" id="UP000180235"/>
    </source>
</evidence>
<gene>
    <name evidence="12" type="ORF">GlitD10_0223</name>
</gene>
<feature type="domain" description="FHA" evidence="9">
    <location>
        <begin position="34"/>
        <end position="77"/>
    </location>
</feature>
<dbReference type="PROSITE" id="PS50112">
    <property type="entry name" value="PAS"/>
    <property type="match status" value="1"/>
</dbReference>
<dbReference type="EMBL" id="CP017675">
    <property type="protein sequence ID" value="APB32524.1"/>
    <property type="molecule type" value="Genomic_DNA"/>
</dbReference>
<evidence type="ECO:0000259" key="11">
    <source>
        <dbReference type="PROSITE" id="PS50112"/>
    </source>
</evidence>
<name>A0A1J0A9B7_9CYAN</name>
<protein>
    <recommendedName>
        <fullName evidence="1">non-specific serine/threonine protein kinase</fullName>
        <ecNumber evidence="1">2.7.11.1</ecNumber>
    </recommendedName>
</protein>
<evidence type="ECO:0000256" key="6">
    <source>
        <dbReference type="ARBA" id="ARBA00022840"/>
    </source>
</evidence>
<dbReference type="InterPro" id="IPR000014">
    <property type="entry name" value="PAS"/>
</dbReference>
<dbReference type="GO" id="GO:0006355">
    <property type="term" value="P:regulation of DNA-templated transcription"/>
    <property type="evidence" value="ECO:0007669"/>
    <property type="project" value="InterPro"/>
</dbReference>
<dbReference type="PROSITE" id="PS50011">
    <property type="entry name" value="PROTEIN_KINASE_DOM"/>
    <property type="match status" value="1"/>
</dbReference>
<dbReference type="PANTHER" id="PTHR24363:SF0">
    <property type="entry name" value="SERINE_THREONINE KINASE LIKE DOMAIN CONTAINING 1"/>
    <property type="match status" value="1"/>
</dbReference>
<evidence type="ECO:0000259" key="9">
    <source>
        <dbReference type="PROSITE" id="PS50006"/>
    </source>
</evidence>
<sequence>MPHPPPAVADPEPMYLHLRVNAQELWLGNLRPVALLGRNPASDLLVDNGYASRNHARIEYRHQHFYLRDESRNGTFVRLGNTLQVIHLRGEEMPLGEQGEISLGCQFDPEPRDVIHFQRTPHLPPNLAAQASLATTPGEDTVAPMAPQALAQVPPELNLTQVLESLVEGLLVILSPEGMVYYQNPTLARLLEKNLTEVLGRDFLEFVHPEDRQVFLDVYTQVLLQNPTPAPTLSGRLRHGNQVWQSCQFRVRRLPAVAGVTGLFLVGAAPNQAHPRQKRNELIGGRYLLQRSLATGGFCETYLGQDTQRPGEPRCVIKRLRLDNHDPKVLTTARRLFATEAATLERLGRHDQIPLLLAYLEQEEEFYIIQDFIAGQPLNQELGSQSVWDEMSVVWLLWELLIILDFVQQHKVIHRDIKPDNVIRRDADRKLVLIDFGAVKVLPSALSGQINPPAQKQLTIAVGTPGYMAPEQAWGQPNLTSDLYAVGVIAIEALTGQSPQILPKIPNTNELDWQGQVDCSPELTEILVRLLNVDWRKRFQSARLALKRLDTLFGPPPRHTDFL</sequence>
<dbReference type="SUPFAM" id="SSF55785">
    <property type="entry name" value="PYP-like sensor domain (PAS domain)"/>
    <property type="match status" value="1"/>
</dbReference>
<keyword evidence="5" id="KW-0418">Kinase</keyword>
<dbReference type="Gene3D" id="3.30.450.20">
    <property type="entry name" value="PAS domain"/>
    <property type="match status" value="1"/>
</dbReference>
<dbReference type="Gene3D" id="2.60.200.20">
    <property type="match status" value="1"/>
</dbReference>
<comment type="catalytic activity">
    <reaction evidence="7">
        <text>L-threonyl-[protein] + ATP = O-phospho-L-threonyl-[protein] + ADP + H(+)</text>
        <dbReference type="Rhea" id="RHEA:46608"/>
        <dbReference type="Rhea" id="RHEA-COMP:11060"/>
        <dbReference type="Rhea" id="RHEA-COMP:11605"/>
        <dbReference type="ChEBI" id="CHEBI:15378"/>
        <dbReference type="ChEBI" id="CHEBI:30013"/>
        <dbReference type="ChEBI" id="CHEBI:30616"/>
        <dbReference type="ChEBI" id="CHEBI:61977"/>
        <dbReference type="ChEBI" id="CHEBI:456216"/>
        <dbReference type="EC" id="2.7.11.1"/>
    </reaction>
</comment>
<dbReference type="InterPro" id="IPR013767">
    <property type="entry name" value="PAS_fold"/>
</dbReference>
<dbReference type="InterPro" id="IPR000719">
    <property type="entry name" value="Prot_kinase_dom"/>
</dbReference>
<dbReference type="GO" id="GO:0005524">
    <property type="term" value="F:ATP binding"/>
    <property type="evidence" value="ECO:0007669"/>
    <property type="project" value="UniProtKB-KW"/>
</dbReference>
<keyword evidence="3" id="KW-0808">Transferase</keyword>
<evidence type="ECO:0000256" key="2">
    <source>
        <dbReference type="ARBA" id="ARBA00022527"/>
    </source>
</evidence>
<dbReference type="Pfam" id="PF00989">
    <property type="entry name" value="PAS"/>
    <property type="match status" value="1"/>
</dbReference>
<dbReference type="InterPro" id="IPR035965">
    <property type="entry name" value="PAS-like_dom_sf"/>
</dbReference>
<evidence type="ECO:0000256" key="1">
    <source>
        <dbReference type="ARBA" id="ARBA00012513"/>
    </source>
</evidence>
<keyword evidence="4" id="KW-0547">Nucleotide-binding</keyword>
<keyword evidence="13" id="KW-1185">Reference proteome</keyword>
<dbReference type="InterPro" id="IPR011009">
    <property type="entry name" value="Kinase-like_dom_sf"/>
</dbReference>
<reference evidence="12 13" key="1">
    <citation type="submission" date="2016-10" db="EMBL/GenBank/DDBJ databases">
        <title>Description of Gloeomargarita lithophora gen. nov., sp. nov., a thylakoid-bearing basal-branching cyanobacterium with intracellular carbonates, and proposal for Gloeomargaritales ord. nov.</title>
        <authorList>
            <person name="Moreira D."/>
            <person name="Tavera R."/>
            <person name="Benzerara K."/>
            <person name="Skouri-Panet F."/>
            <person name="Couradeau E."/>
            <person name="Gerard E."/>
            <person name="Loussert C."/>
            <person name="Novelo E."/>
            <person name="Zivanovic Y."/>
            <person name="Lopez-Garcia P."/>
        </authorList>
    </citation>
    <scope>NUCLEOTIDE SEQUENCE [LARGE SCALE GENOMIC DNA]</scope>
    <source>
        <strain evidence="12 13">D10</strain>
    </source>
</reference>
<dbReference type="RefSeq" id="WP_071453251.1">
    <property type="nucleotide sequence ID" value="NZ_CP017675.1"/>
</dbReference>
<proteinExistence type="predicted"/>
<dbReference type="PROSITE" id="PS50006">
    <property type="entry name" value="FHA_DOMAIN"/>
    <property type="match status" value="1"/>
</dbReference>
<dbReference type="GO" id="GO:0004674">
    <property type="term" value="F:protein serine/threonine kinase activity"/>
    <property type="evidence" value="ECO:0007669"/>
    <property type="project" value="UniProtKB-KW"/>
</dbReference>
<evidence type="ECO:0000256" key="8">
    <source>
        <dbReference type="ARBA" id="ARBA00048679"/>
    </source>
</evidence>
<evidence type="ECO:0000256" key="3">
    <source>
        <dbReference type="ARBA" id="ARBA00022679"/>
    </source>
</evidence>
<dbReference type="CDD" id="cd00130">
    <property type="entry name" value="PAS"/>
    <property type="match status" value="1"/>
</dbReference>
<dbReference type="CDD" id="cd14014">
    <property type="entry name" value="STKc_PknB_like"/>
    <property type="match status" value="1"/>
</dbReference>
<keyword evidence="6" id="KW-0067">ATP-binding</keyword>
<evidence type="ECO:0000259" key="10">
    <source>
        <dbReference type="PROSITE" id="PS50011"/>
    </source>
</evidence>
<dbReference type="SUPFAM" id="SSF56112">
    <property type="entry name" value="Protein kinase-like (PK-like)"/>
    <property type="match status" value="1"/>
</dbReference>
<dbReference type="STRING" id="1188229.GlitD10_0223"/>
<evidence type="ECO:0000313" key="12">
    <source>
        <dbReference type="EMBL" id="APB32524.1"/>
    </source>
</evidence>
<dbReference type="AlphaFoldDB" id="A0A1J0A9B7"/>
<dbReference type="Gene3D" id="3.30.200.20">
    <property type="entry name" value="Phosphorylase Kinase, domain 1"/>
    <property type="match status" value="1"/>
</dbReference>
<dbReference type="InterPro" id="IPR008984">
    <property type="entry name" value="SMAD_FHA_dom_sf"/>
</dbReference>
<dbReference type="Proteomes" id="UP000180235">
    <property type="component" value="Chromosome"/>
</dbReference>
<evidence type="ECO:0000256" key="4">
    <source>
        <dbReference type="ARBA" id="ARBA00022741"/>
    </source>
</evidence>
<dbReference type="SMART" id="SM00091">
    <property type="entry name" value="PAS"/>
    <property type="match status" value="1"/>
</dbReference>
<dbReference type="SMART" id="SM00220">
    <property type="entry name" value="S_TKc"/>
    <property type="match status" value="1"/>
</dbReference>
<keyword evidence="2" id="KW-0723">Serine/threonine-protein kinase</keyword>
<accession>A0A1J0A9B7</accession>
<feature type="domain" description="Protein kinase" evidence="10">
    <location>
        <begin position="287"/>
        <end position="553"/>
    </location>
</feature>
<dbReference type="SUPFAM" id="SSF49879">
    <property type="entry name" value="SMAD/FHA domain"/>
    <property type="match status" value="1"/>
</dbReference>
<dbReference type="EC" id="2.7.11.1" evidence="1"/>
<organism evidence="12 13">
    <name type="scientific">Gloeomargarita lithophora Alchichica-D10</name>
    <dbReference type="NCBI Taxonomy" id="1188229"/>
    <lineage>
        <taxon>Bacteria</taxon>
        <taxon>Bacillati</taxon>
        <taxon>Cyanobacteriota</taxon>
        <taxon>Cyanophyceae</taxon>
        <taxon>Gloeomargaritales</taxon>
        <taxon>Gloeomargaritaceae</taxon>
        <taxon>Gloeomargarita</taxon>
    </lineage>
</organism>
<evidence type="ECO:0000256" key="5">
    <source>
        <dbReference type="ARBA" id="ARBA00022777"/>
    </source>
</evidence>
<dbReference type="InterPro" id="IPR000253">
    <property type="entry name" value="FHA_dom"/>
</dbReference>
<feature type="domain" description="PAS" evidence="11">
    <location>
        <begin position="155"/>
        <end position="226"/>
    </location>
</feature>
<dbReference type="PANTHER" id="PTHR24363">
    <property type="entry name" value="SERINE/THREONINE PROTEIN KINASE"/>
    <property type="match status" value="1"/>
</dbReference>
<dbReference type="Pfam" id="PF00498">
    <property type="entry name" value="FHA"/>
    <property type="match status" value="1"/>
</dbReference>
<dbReference type="Pfam" id="PF00069">
    <property type="entry name" value="Pkinase"/>
    <property type="match status" value="1"/>
</dbReference>